<dbReference type="InterPro" id="IPR012796">
    <property type="entry name" value="Lysidine-tRNA-synth_C"/>
</dbReference>
<dbReference type="PANTHER" id="PTHR43033:SF1">
    <property type="entry name" value="TRNA(ILE)-LYSIDINE SYNTHASE-RELATED"/>
    <property type="match status" value="1"/>
</dbReference>
<evidence type="ECO:0000256" key="5">
    <source>
        <dbReference type="ARBA" id="ARBA00022741"/>
    </source>
</evidence>
<dbReference type="RefSeq" id="WP_212370422.1">
    <property type="nucleotide sequence ID" value="NZ_JAGSIE010000026.1"/>
</dbReference>
<evidence type="ECO:0000256" key="3">
    <source>
        <dbReference type="ARBA" id="ARBA00022598"/>
    </source>
</evidence>
<dbReference type="AlphaFoldDB" id="A0A941CX97"/>
<dbReference type="InterPro" id="IPR014729">
    <property type="entry name" value="Rossmann-like_a/b/a_fold"/>
</dbReference>
<dbReference type="InterPro" id="IPR012094">
    <property type="entry name" value="tRNA_Ile_lys_synt"/>
</dbReference>
<dbReference type="NCBIfam" id="TIGR02432">
    <property type="entry name" value="lysidine_TilS_N"/>
    <property type="match status" value="1"/>
</dbReference>
<evidence type="ECO:0000259" key="9">
    <source>
        <dbReference type="SMART" id="SM00977"/>
    </source>
</evidence>
<dbReference type="InterPro" id="IPR011063">
    <property type="entry name" value="TilS/TtcA_N"/>
</dbReference>
<dbReference type="CDD" id="cd01992">
    <property type="entry name" value="TilS_N"/>
    <property type="match status" value="1"/>
</dbReference>
<dbReference type="Pfam" id="PF01171">
    <property type="entry name" value="ATP_bind_3"/>
    <property type="match status" value="1"/>
</dbReference>
<name>A0A941CX97_9BACI</name>
<dbReference type="Proteomes" id="UP000675431">
    <property type="component" value="Unassembled WGS sequence"/>
</dbReference>
<protein>
    <recommendedName>
        <fullName evidence="8">tRNA(Ile)-lysidine synthase</fullName>
        <ecNumber evidence="8">6.3.4.19</ecNumber>
    </recommendedName>
    <alternativeName>
        <fullName evidence="8">tRNA(Ile)-2-lysyl-cytidine synthase</fullName>
    </alternativeName>
    <alternativeName>
        <fullName evidence="8">tRNA(Ile)-lysidine synthetase</fullName>
    </alternativeName>
</protein>
<dbReference type="GO" id="GO:0005737">
    <property type="term" value="C:cytoplasm"/>
    <property type="evidence" value="ECO:0007669"/>
    <property type="project" value="UniProtKB-SubCell"/>
</dbReference>
<keyword evidence="6 8" id="KW-0067">ATP-binding</keyword>
<dbReference type="NCBIfam" id="TIGR02433">
    <property type="entry name" value="lysidine_TilS_C"/>
    <property type="match status" value="1"/>
</dbReference>
<comment type="subcellular location">
    <subcellularLocation>
        <location evidence="1 8">Cytoplasm</location>
    </subcellularLocation>
</comment>
<comment type="similarity">
    <text evidence="8">Belongs to the tRNA(Ile)-lysidine synthase family.</text>
</comment>
<sequence>MLLQTILTFNQKHQLFQQHDTLYLAVSGGPDSMAMLDFFYRIKDAWSLELYVITVDHQLRGEDSRQDVELVKKEAAKRDIPFIEGKVNVKAYQRVHQIGTQEAARTLRYDFFQQQMQGKEKTKLVTAHHADDQAETMFMQLAKGVRPKGIPVHGQFGGIQLIRPFLCVSKQALISYANEKEIPYHRDPSNEEDTYTRNRFRKYVLPFFKDENPKFLEGVQRVAEIQRDEDAILDELSEEKMCDFTQFYEQKVTFSIDGFLALPLPLQRRGFHLILNYLQVPIGKKDYFFDFLEWIQAEKPNATYSFQKDYSWIKSYGQCVIQKNERFNSSFSEEIQLNDTRHLPNGWSVTVEETEANTSELTNANVFVCDRRLIEFPLHIRTRKPGDRIRILGLAGSKKVKDIFIDKKIPANDRDSWPIVVNGDGEILWLPLLARSELGTLSDQVTSYVVIRVNHQKKN</sequence>
<dbReference type="SUPFAM" id="SSF56037">
    <property type="entry name" value="PheT/TilS domain"/>
    <property type="match status" value="1"/>
</dbReference>
<dbReference type="InterPro" id="IPR012795">
    <property type="entry name" value="tRNA_Ile_lys_synt_N"/>
</dbReference>
<comment type="function">
    <text evidence="8">Ligates lysine onto the cytidine present at position 34 of the AUA codon-specific tRNA(Ile) that contains the anticodon CAU, in an ATP-dependent manner. Cytidine is converted to lysidine, thus changing the amino acid specificity of the tRNA from methionine to isoleucine.</text>
</comment>
<reference evidence="10 11" key="1">
    <citation type="submission" date="2021-04" db="EMBL/GenBank/DDBJ databases">
        <title>Allobacillus sp. nov. SKP8-2 isolated from shrimp paste.</title>
        <authorList>
            <person name="Tanasupawat S."/>
            <person name="Yiamsombat S."/>
            <person name="Kanchanasin P."/>
            <person name="Kuncharoen N."/>
        </authorList>
    </citation>
    <scope>NUCLEOTIDE SEQUENCE [LARGE SCALE GENOMIC DNA]</scope>
    <source>
        <strain evidence="10 11">SKP8-2</strain>
    </source>
</reference>
<dbReference type="HAMAP" id="MF_01161">
    <property type="entry name" value="tRNA_Ile_lys_synt"/>
    <property type="match status" value="1"/>
</dbReference>
<feature type="domain" description="Lysidine-tRNA(Ile) synthetase C-terminal" evidence="9">
    <location>
        <begin position="378"/>
        <end position="451"/>
    </location>
</feature>
<dbReference type="SUPFAM" id="SSF52402">
    <property type="entry name" value="Adenine nucleotide alpha hydrolases-like"/>
    <property type="match status" value="1"/>
</dbReference>
<dbReference type="GO" id="GO:0006400">
    <property type="term" value="P:tRNA modification"/>
    <property type="evidence" value="ECO:0007669"/>
    <property type="project" value="UniProtKB-UniRule"/>
</dbReference>
<dbReference type="Gene3D" id="3.40.50.620">
    <property type="entry name" value="HUPs"/>
    <property type="match status" value="1"/>
</dbReference>
<dbReference type="SMART" id="SM00977">
    <property type="entry name" value="TilS_C"/>
    <property type="match status" value="1"/>
</dbReference>
<evidence type="ECO:0000256" key="2">
    <source>
        <dbReference type="ARBA" id="ARBA00022490"/>
    </source>
</evidence>
<gene>
    <name evidence="8 10" type="primary">tilS</name>
    <name evidence="10" type="ORF">KC820_09130</name>
</gene>
<keyword evidence="5 8" id="KW-0547">Nucleotide-binding</keyword>
<evidence type="ECO:0000313" key="10">
    <source>
        <dbReference type="EMBL" id="MBR7554315.1"/>
    </source>
</evidence>
<feature type="binding site" evidence="8">
    <location>
        <begin position="27"/>
        <end position="32"/>
    </location>
    <ligand>
        <name>ATP</name>
        <dbReference type="ChEBI" id="CHEBI:30616"/>
    </ligand>
</feature>
<dbReference type="EMBL" id="JAGSIE010000026">
    <property type="protein sequence ID" value="MBR7554315.1"/>
    <property type="molecule type" value="Genomic_DNA"/>
</dbReference>
<comment type="domain">
    <text evidence="8">The N-terminal region contains the highly conserved SGGXDS motif, predicted to be a P-loop motif involved in ATP binding.</text>
</comment>
<dbReference type="PANTHER" id="PTHR43033">
    <property type="entry name" value="TRNA(ILE)-LYSIDINE SYNTHASE-RELATED"/>
    <property type="match status" value="1"/>
</dbReference>
<keyword evidence="4 8" id="KW-0819">tRNA processing</keyword>
<evidence type="ECO:0000256" key="1">
    <source>
        <dbReference type="ARBA" id="ARBA00004496"/>
    </source>
</evidence>
<dbReference type="Pfam" id="PF11734">
    <property type="entry name" value="TilS_C"/>
    <property type="match status" value="1"/>
</dbReference>
<evidence type="ECO:0000256" key="6">
    <source>
        <dbReference type="ARBA" id="ARBA00022840"/>
    </source>
</evidence>
<keyword evidence="11" id="KW-1185">Reference proteome</keyword>
<organism evidence="10 11">
    <name type="scientific">Allobacillus saliphilus</name>
    <dbReference type="NCBI Taxonomy" id="2912308"/>
    <lineage>
        <taxon>Bacteria</taxon>
        <taxon>Bacillati</taxon>
        <taxon>Bacillota</taxon>
        <taxon>Bacilli</taxon>
        <taxon>Bacillales</taxon>
        <taxon>Bacillaceae</taxon>
        <taxon>Allobacillus</taxon>
    </lineage>
</organism>
<evidence type="ECO:0000256" key="4">
    <source>
        <dbReference type="ARBA" id="ARBA00022694"/>
    </source>
</evidence>
<evidence type="ECO:0000256" key="7">
    <source>
        <dbReference type="ARBA" id="ARBA00048539"/>
    </source>
</evidence>
<dbReference type="GO" id="GO:0005524">
    <property type="term" value="F:ATP binding"/>
    <property type="evidence" value="ECO:0007669"/>
    <property type="project" value="UniProtKB-UniRule"/>
</dbReference>
<dbReference type="GO" id="GO:0032267">
    <property type="term" value="F:tRNA(Ile)-lysidine synthase activity"/>
    <property type="evidence" value="ECO:0007669"/>
    <property type="project" value="UniProtKB-EC"/>
</dbReference>
<dbReference type="Gene3D" id="3.30.465.60">
    <property type="match status" value="1"/>
</dbReference>
<comment type="caution">
    <text evidence="10">The sequence shown here is derived from an EMBL/GenBank/DDBJ whole genome shotgun (WGS) entry which is preliminary data.</text>
</comment>
<evidence type="ECO:0000256" key="8">
    <source>
        <dbReference type="HAMAP-Rule" id="MF_01161"/>
    </source>
</evidence>
<keyword evidence="3 8" id="KW-0436">Ligase</keyword>
<dbReference type="EC" id="6.3.4.19" evidence="8"/>
<proteinExistence type="inferred from homology"/>
<evidence type="ECO:0000313" key="11">
    <source>
        <dbReference type="Proteomes" id="UP000675431"/>
    </source>
</evidence>
<accession>A0A941CX97</accession>
<comment type="catalytic activity">
    <reaction evidence="7 8">
        <text>cytidine(34) in tRNA(Ile2) + L-lysine + ATP = lysidine(34) in tRNA(Ile2) + AMP + diphosphate + H(+)</text>
        <dbReference type="Rhea" id="RHEA:43744"/>
        <dbReference type="Rhea" id="RHEA-COMP:10625"/>
        <dbReference type="Rhea" id="RHEA-COMP:10670"/>
        <dbReference type="ChEBI" id="CHEBI:15378"/>
        <dbReference type="ChEBI" id="CHEBI:30616"/>
        <dbReference type="ChEBI" id="CHEBI:32551"/>
        <dbReference type="ChEBI" id="CHEBI:33019"/>
        <dbReference type="ChEBI" id="CHEBI:82748"/>
        <dbReference type="ChEBI" id="CHEBI:83665"/>
        <dbReference type="ChEBI" id="CHEBI:456215"/>
        <dbReference type="EC" id="6.3.4.19"/>
    </reaction>
</comment>
<keyword evidence="2 8" id="KW-0963">Cytoplasm</keyword>